<reference evidence="2" key="1">
    <citation type="submission" date="2015-12" db="EMBL/GenBank/DDBJ databases">
        <title>De novo transcriptome assembly of four potential Pierce s Disease insect vectors from Arizona vineyards.</title>
        <authorList>
            <person name="Tassone E.E."/>
        </authorList>
    </citation>
    <scope>NUCLEOTIDE SEQUENCE</scope>
</reference>
<protein>
    <recommendedName>
        <fullName evidence="1">PiggyBac transposable element-derived protein domain-containing protein</fullName>
    </recommendedName>
</protein>
<dbReference type="Pfam" id="PF13843">
    <property type="entry name" value="DDE_Tnp_1_7"/>
    <property type="match status" value="1"/>
</dbReference>
<evidence type="ECO:0000259" key="1">
    <source>
        <dbReference type="Pfam" id="PF13843"/>
    </source>
</evidence>
<proteinExistence type="predicted"/>
<dbReference type="PANTHER" id="PTHR46599:SF6">
    <property type="entry name" value="DUAL SPECIFICITY PHOSPHATASE 26"/>
    <property type="match status" value="1"/>
</dbReference>
<organism evidence="2">
    <name type="scientific">Clastoptera arizonana</name>
    <name type="common">Arizona spittle bug</name>
    <dbReference type="NCBI Taxonomy" id="38151"/>
    <lineage>
        <taxon>Eukaryota</taxon>
        <taxon>Metazoa</taxon>
        <taxon>Ecdysozoa</taxon>
        <taxon>Arthropoda</taxon>
        <taxon>Hexapoda</taxon>
        <taxon>Insecta</taxon>
        <taxon>Pterygota</taxon>
        <taxon>Neoptera</taxon>
        <taxon>Paraneoptera</taxon>
        <taxon>Hemiptera</taxon>
        <taxon>Auchenorrhyncha</taxon>
        <taxon>Cercopoidea</taxon>
        <taxon>Clastopteridae</taxon>
        <taxon>Clastoptera</taxon>
    </lineage>
</organism>
<feature type="domain" description="PiggyBac transposable element-derived protein" evidence="1">
    <location>
        <begin position="7"/>
        <end position="103"/>
    </location>
</feature>
<name>A0A1B6CM94_9HEMI</name>
<feature type="non-terminal residue" evidence="2">
    <location>
        <position position="1"/>
    </location>
</feature>
<accession>A0A1B6CM94</accession>
<dbReference type="InterPro" id="IPR029526">
    <property type="entry name" value="PGBD"/>
</dbReference>
<gene>
    <name evidence="2" type="ORF">g.4083</name>
</gene>
<dbReference type="AlphaFoldDB" id="A0A1B6CM94"/>
<sequence length="103" mass="12102">SRETYTRPTSIAEIEALIGILILSGVQKSNRLNAEELFATDGSSPEHFRLCMSLQRFRFLIRHIRFDDKTTRAQRRDLDKLVPIRKFFDKFVLYCKSNYSVSQ</sequence>
<dbReference type="PANTHER" id="PTHR46599">
    <property type="entry name" value="PIGGYBAC TRANSPOSABLE ELEMENT-DERIVED PROTEIN 4"/>
    <property type="match status" value="1"/>
</dbReference>
<evidence type="ECO:0000313" key="2">
    <source>
        <dbReference type="EMBL" id="JAS14570.1"/>
    </source>
</evidence>
<dbReference type="EMBL" id="GEDC01022728">
    <property type="protein sequence ID" value="JAS14570.1"/>
    <property type="molecule type" value="Transcribed_RNA"/>
</dbReference>